<accession>A0A371D520</accession>
<name>A0A371D520_9APHY</name>
<dbReference type="Proteomes" id="UP000256964">
    <property type="component" value="Unassembled WGS sequence"/>
</dbReference>
<evidence type="ECO:0000313" key="2">
    <source>
        <dbReference type="EMBL" id="RDX47601.1"/>
    </source>
</evidence>
<protein>
    <submittedName>
        <fullName evidence="2">Uncharacterized protein</fullName>
    </submittedName>
</protein>
<keyword evidence="3" id="KW-1185">Reference proteome</keyword>
<dbReference type="AlphaFoldDB" id="A0A371D520"/>
<keyword evidence="1" id="KW-0472">Membrane</keyword>
<keyword evidence="1" id="KW-1133">Transmembrane helix</keyword>
<feature type="transmembrane region" description="Helical" evidence="1">
    <location>
        <begin position="41"/>
        <end position="63"/>
    </location>
</feature>
<evidence type="ECO:0000313" key="3">
    <source>
        <dbReference type="Proteomes" id="UP000256964"/>
    </source>
</evidence>
<proteinExistence type="predicted"/>
<sequence>MVVRVVKEEEGNEGAVRAVDEGKRQEAPPVAVLHTAAIQDLLLLLTFLFVFRAIHVCLAIVILKRSRPCSYTLDLRSSRSQILRRLRARDTPNWDEEQMNGPRAIIKPDGPEAKSGTCKQCRVSIHRCPTRRQRISTSNNTRVCRHMQAAFAMTPSG</sequence>
<reference evidence="2 3" key="1">
    <citation type="journal article" date="2018" name="Biotechnol. Biofuels">
        <title>Integrative visual omics of the white-rot fungus Polyporus brumalis exposes the biotechnological potential of its oxidative enzymes for delignifying raw plant biomass.</title>
        <authorList>
            <person name="Miyauchi S."/>
            <person name="Rancon A."/>
            <person name="Drula E."/>
            <person name="Hage H."/>
            <person name="Chaduli D."/>
            <person name="Favel A."/>
            <person name="Grisel S."/>
            <person name="Henrissat B."/>
            <person name="Herpoel-Gimbert I."/>
            <person name="Ruiz-Duenas F.J."/>
            <person name="Chevret D."/>
            <person name="Hainaut M."/>
            <person name="Lin J."/>
            <person name="Wang M."/>
            <person name="Pangilinan J."/>
            <person name="Lipzen A."/>
            <person name="Lesage-Meessen L."/>
            <person name="Navarro D."/>
            <person name="Riley R."/>
            <person name="Grigoriev I.V."/>
            <person name="Zhou S."/>
            <person name="Raouche S."/>
            <person name="Rosso M.N."/>
        </authorList>
    </citation>
    <scope>NUCLEOTIDE SEQUENCE [LARGE SCALE GENOMIC DNA]</scope>
    <source>
        <strain evidence="2 3">BRFM 1820</strain>
    </source>
</reference>
<gene>
    <name evidence="2" type="ORF">OH76DRAFT_721273</name>
</gene>
<keyword evidence="1" id="KW-0812">Transmembrane</keyword>
<dbReference type="EMBL" id="KZ857417">
    <property type="protein sequence ID" value="RDX47601.1"/>
    <property type="molecule type" value="Genomic_DNA"/>
</dbReference>
<organism evidence="2 3">
    <name type="scientific">Lentinus brumalis</name>
    <dbReference type="NCBI Taxonomy" id="2498619"/>
    <lineage>
        <taxon>Eukaryota</taxon>
        <taxon>Fungi</taxon>
        <taxon>Dikarya</taxon>
        <taxon>Basidiomycota</taxon>
        <taxon>Agaricomycotina</taxon>
        <taxon>Agaricomycetes</taxon>
        <taxon>Polyporales</taxon>
        <taxon>Polyporaceae</taxon>
        <taxon>Lentinus</taxon>
    </lineage>
</organism>
<evidence type="ECO:0000256" key="1">
    <source>
        <dbReference type="SAM" id="Phobius"/>
    </source>
</evidence>